<dbReference type="InterPro" id="IPR001356">
    <property type="entry name" value="HD"/>
</dbReference>
<keyword evidence="3 5" id="KW-0371">Homeobox</keyword>
<evidence type="ECO:0000313" key="9">
    <source>
        <dbReference type="EMBL" id="KAL3090134.1"/>
    </source>
</evidence>
<feature type="DNA-binding region" description="Homeobox" evidence="5">
    <location>
        <begin position="250"/>
        <end position="309"/>
    </location>
</feature>
<evidence type="ECO:0000313" key="10">
    <source>
        <dbReference type="Proteomes" id="UP001620645"/>
    </source>
</evidence>
<feature type="compositionally biased region" description="Low complexity" evidence="7">
    <location>
        <begin position="432"/>
        <end position="441"/>
    </location>
</feature>
<dbReference type="PANTHER" id="PTHR24327">
    <property type="entry name" value="HOMEOBOX PROTEIN"/>
    <property type="match status" value="1"/>
</dbReference>
<dbReference type="Gene3D" id="1.10.10.60">
    <property type="entry name" value="Homeodomain-like"/>
    <property type="match status" value="1"/>
</dbReference>
<dbReference type="GO" id="GO:0005634">
    <property type="term" value="C:nucleus"/>
    <property type="evidence" value="ECO:0007669"/>
    <property type="project" value="UniProtKB-SubCell"/>
</dbReference>
<dbReference type="CDD" id="cd00086">
    <property type="entry name" value="homeodomain"/>
    <property type="match status" value="1"/>
</dbReference>
<feature type="region of interest" description="Disordered" evidence="7">
    <location>
        <begin position="355"/>
        <end position="374"/>
    </location>
</feature>
<feature type="region of interest" description="Disordered" evidence="7">
    <location>
        <begin position="18"/>
        <end position="37"/>
    </location>
</feature>
<dbReference type="InterPro" id="IPR000047">
    <property type="entry name" value="HTH_motif"/>
</dbReference>
<dbReference type="SUPFAM" id="SSF46689">
    <property type="entry name" value="Homeodomain-like"/>
    <property type="match status" value="1"/>
</dbReference>
<feature type="region of interest" description="Disordered" evidence="7">
    <location>
        <begin position="413"/>
        <end position="469"/>
    </location>
</feature>
<accession>A0ABD2JHN4</accession>
<feature type="region of interest" description="Disordered" evidence="7">
    <location>
        <begin position="300"/>
        <end position="341"/>
    </location>
</feature>
<comment type="caution">
    <text evidence="9">The sequence shown here is derived from an EMBL/GenBank/DDBJ whole genome shotgun (WGS) entry which is preliminary data.</text>
</comment>
<sequence length="612" mass="63000">MRRFPFLSGLFCAKMVKRPSTEAEGKSTSAPLHQQREGGEINGLIARSLPPSMSAAPPDAAIVSAATAASVDALASAAASAAAGDYSSSAPSSSELMVAFGGGTEPVDQKPPIAFPLLAEHGKMGDHLNSFDQKPFPSTSSAAAMAAAETAFLISNGSLPSAASSSAYYANSFYYGFAGPSELYADAHHNGHHQHILYPNQPASSPEGFTNESSPVCAAASSANGGAPGGPTTRIIEGNEVQINARGKKTRKPRTIYSSAQLAELNNRFNESQYLALPDRAELAARLGLTQTQVKIWFQNRRSKSKKQTRNSGGEGGPSRCSAEGIRSSEEDDEDGNGGMRRAMSHLRHHQLNHNPFMDTAAGGSASDSVDTPGPAMSVGQCALNCSNSLPGSSSAMAIPLVEEDIRHAQQHLRLPSNSSRHSHDERDELRGTTNGTNATSTGGGGAHPRASPQQKTQAAAMMPPSTSAATTASLNGVDIVNGATGFGIGTAFGTSAFMPSAAELTLAQHQAAWATGDAGLGTQFGYAAPAPFHYAALGCPAAPSALGMDPSAFAPFPPAYFPGTAPSDHSLGTKLDPSMAYAPYDGYAAAAAFAGGGGAYSHFYGGQFTSQ</sequence>
<dbReference type="InterPro" id="IPR050460">
    <property type="entry name" value="Distal-less_Homeobox_TF"/>
</dbReference>
<evidence type="ECO:0000256" key="4">
    <source>
        <dbReference type="ARBA" id="ARBA00023242"/>
    </source>
</evidence>
<evidence type="ECO:0000256" key="2">
    <source>
        <dbReference type="ARBA" id="ARBA00023125"/>
    </source>
</evidence>
<dbReference type="EMBL" id="JBICCN010000143">
    <property type="protein sequence ID" value="KAL3090134.1"/>
    <property type="molecule type" value="Genomic_DNA"/>
</dbReference>
<evidence type="ECO:0000259" key="8">
    <source>
        <dbReference type="PROSITE" id="PS50071"/>
    </source>
</evidence>
<dbReference type="PROSITE" id="PS00027">
    <property type="entry name" value="HOMEOBOX_1"/>
    <property type="match status" value="1"/>
</dbReference>
<dbReference type="GO" id="GO:0003677">
    <property type="term" value="F:DNA binding"/>
    <property type="evidence" value="ECO:0007669"/>
    <property type="project" value="UniProtKB-UniRule"/>
</dbReference>
<dbReference type="PANTHER" id="PTHR24327:SF81">
    <property type="entry name" value="HOMEOTIC PROTEIN DISTAL-LESS-RELATED"/>
    <property type="match status" value="1"/>
</dbReference>
<evidence type="ECO:0000256" key="7">
    <source>
        <dbReference type="SAM" id="MobiDB-lite"/>
    </source>
</evidence>
<protein>
    <recommendedName>
        <fullName evidence="8">Homeobox domain-containing protein</fullName>
    </recommendedName>
</protein>
<proteinExistence type="predicted"/>
<keyword evidence="4 5" id="KW-0539">Nucleus</keyword>
<reference evidence="9 10" key="1">
    <citation type="submission" date="2024-10" db="EMBL/GenBank/DDBJ databases">
        <authorList>
            <person name="Kim D."/>
        </authorList>
    </citation>
    <scope>NUCLEOTIDE SEQUENCE [LARGE SCALE GENOMIC DNA]</scope>
    <source>
        <strain evidence="9">Taebaek</strain>
    </source>
</reference>
<dbReference type="SMART" id="SM00389">
    <property type="entry name" value="HOX"/>
    <property type="match status" value="1"/>
</dbReference>
<dbReference type="InterPro" id="IPR017970">
    <property type="entry name" value="Homeobox_CS"/>
</dbReference>
<dbReference type="Proteomes" id="UP001620645">
    <property type="component" value="Unassembled WGS sequence"/>
</dbReference>
<evidence type="ECO:0000256" key="3">
    <source>
        <dbReference type="ARBA" id="ARBA00023155"/>
    </source>
</evidence>
<dbReference type="PRINTS" id="PR00031">
    <property type="entry name" value="HTHREPRESSR"/>
</dbReference>
<feature type="compositionally biased region" description="Basic and acidic residues" evidence="7">
    <location>
        <begin position="422"/>
        <end position="431"/>
    </location>
</feature>
<dbReference type="Pfam" id="PF00046">
    <property type="entry name" value="Homeodomain"/>
    <property type="match status" value="1"/>
</dbReference>
<dbReference type="FunFam" id="1.10.10.60:FF:000424">
    <property type="entry name" value="ANTP homeobox protein"/>
    <property type="match status" value="1"/>
</dbReference>
<dbReference type="InterPro" id="IPR020479">
    <property type="entry name" value="HD_metazoa"/>
</dbReference>
<feature type="compositionally biased region" description="Low complexity" evidence="7">
    <location>
        <begin position="459"/>
        <end position="469"/>
    </location>
</feature>
<keyword evidence="10" id="KW-1185">Reference proteome</keyword>
<evidence type="ECO:0000256" key="6">
    <source>
        <dbReference type="RuleBase" id="RU000682"/>
    </source>
</evidence>
<dbReference type="InterPro" id="IPR009057">
    <property type="entry name" value="Homeodomain-like_sf"/>
</dbReference>
<evidence type="ECO:0000256" key="5">
    <source>
        <dbReference type="PROSITE-ProRule" id="PRU00108"/>
    </source>
</evidence>
<dbReference type="AlphaFoldDB" id="A0ABD2JHN4"/>
<keyword evidence="2 5" id="KW-0238">DNA-binding</keyword>
<dbReference type="PRINTS" id="PR00024">
    <property type="entry name" value="HOMEOBOX"/>
</dbReference>
<dbReference type="PROSITE" id="PS50071">
    <property type="entry name" value="HOMEOBOX_2"/>
    <property type="match status" value="1"/>
</dbReference>
<feature type="domain" description="Homeobox" evidence="8">
    <location>
        <begin position="248"/>
        <end position="308"/>
    </location>
</feature>
<comment type="subcellular location">
    <subcellularLocation>
        <location evidence="1 5 6">Nucleus</location>
    </subcellularLocation>
</comment>
<evidence type="ECO:0000256" key="1">
    <source>
        <dbReference type="ARBA" id="ARBA00004123"/>
    </source>
</evidence>
<organism evidence="9 10">
    <name type="scientific">Heterodera schachtii</name>
    <name type="common">Sugarbeet cyst nematode worm</name>
    <name type="synonym">Tylenchus schachtii</name>
    <dbReference type="NCBI Taxonomy" id="97005"/>
    <lineage>
        <taxon>Eukaryota</taxon>
        <taxon>Metazoa</taxon>
        <taxon>Ecdysozoa</taxon>
        <taxon>Nematoda</taxon>
        <taxon>Chromadorea</taxon>
        <taxon>Rhabditida</taxon>
        <taxon>Tylenchina</taxon>
        <taxon>Tylenchomorpha</taxon>
        <taxon>Tylenchoidea</taxon>
        <taxon>Heteroderidae</taxon>
        <taxon>Heteroderinae</taxon>
        <taxon>Heterodera</taxon>
    </lineage>
</organism>
<gene>
    <name evidence="9" type="ORF">niasHS_006586</name>
</gene>
<name>A0ABD2JHN4_HETSC</name>